<sequence length="334" mass="37975">MSGIISSATEFFNNTLHSNQYEIKDASKEKIKDIYNKSVDYATMSNRAAIIAKIDLFIQRITHNLWTASDNNVSLIKRIDALKNWVEECIDQCTNEQLGDRDYISAFVDRAIFHYAMNFVCNPMENSDVTLIDKCTFDVINHNGLPSTIQLFYDKSYCKAPVASLHLKTVSEGFLNLENAYNVKKDTRLKPLASLLLSFSYDSASADIIGAAERVNDDCENYIKSQIKILSRQVMKKNLAEMKDLIDKKELDFNVILQEMKNQAGEEKEDIKNITKMQAAGETLIKFIQSFDPDSTGPIIIGKDMDDKNINDNDLINEDIIKFIYVLLGTELEK</sequence>
<name>A0A0A1AD94_ECOLX</name>
<dbReference type="Proteomes" id="UP000271008">
    <property type="component" value="Unassembled WGS sequence"/>
</dbReference>
<dbReference type="Proteomes" id="UP000472856">
    <property type="component" value="Unassembled WGS sequence"/>
</dbReference>
<dbReference type="InterPro" id="IPR020404">
    <property type="entry name" value="DUF2713"/>
</dbReference>
<reference evidence="2 10" key="4">
    <citation type="submission" date="2020-05" db="EMBL/GenBank/DDBJ databases">
        <title>Epidemiological investigations into extended-spectrum beta-lactam resistant Escherichia coli ST457 carried by Australian Silver gulls identified clonal lineages that cause ExPEC disease.</title>
        <authorList>
            <person name="Nesporova K."/>
            <person name="Wyrsch E.R."/>
            <person name="Valcek A."/>
            <person name="Bitar I."/>
            <person name="Chaw K."/>
            <person name="Harris P."/>
            <person name="Hrabak J."/>
            <person name="Djordjevic S.P."/>
            <person name="Dolejska M."/>
        </authorList>
    </citation>
    <scope>NUCLEOTIDE SEQUENCE [LARGE SCALE GENOMIC DNA]</scope>
    <source>
        <strain evidence="2 10">CE1966</strain>
    </source>
</reference>
<dbReference type="EMBL" id="JAAJRI010000021">
    <property type="protein sequence ID" value="NGE90607.1"/>
    <property type="molecule type" value="Genomic_DNA"/>
</dbReference>
<dbReference type="EMBL" id="RQTU01000024">
    <property type="protein sequence ID" value="RRD73549.1"/>
    <property type="molecule type" value="Genomic_DNA"/>
</dbReference>
<reference evidence="3" key="1">
    <citation type="submission" date="2018-06" db="EMBL/GenBank/DDBJ databases">
        <authorList>
            <person name="Ashton P.M."/>
            <person name="Dallman T."/>
            <person name="Nair S."/>
            <person name="De Pinna E."/>
            <person name="Peters T."/>
            <person name="Grant K."/>
        </authorList>
    </citation>
    <scope>NUCLEOTIDE SEQUENCE [LARGE SCALE GENOMIC DNA]</scope>
    <source>
        <strain evidence="3">462023</strain>
    </source>
</reference>
<dbReference type="Proteomes" id="UP000523197">
    <property type="component" value="Unassembled WGS sequence"/>
</dbReference>
<evidence type="ECO:0000313" key="2">
    <source>
        <dbReference type="EMBL" id="MBA1887089.1"/>
    </source>
</evidence>
<dbReference type="Proteomes" id="UP000885382">
    <property type="component" value="Unassembled WGS sequence"/>
</dbReference>
<organism evidence="4 8">
    <name type="scientific">Escherichia coli</name>
    <dbReference type="NCBI Taxonomy" id="562"/>
    <lineage>
        <taxon>Bacteria</taxon>
        <taxon>Pseudomonadati</taxon>
        <taxon>Pseudomonadota</taxon>
        <taxon>Gammaproteobacteria</taxon>
        <taxon>Enterobacterales</taxon>
        <taxon>Enterobacteriaceae</taxon>
        <taxon>Escherichia</taxon>
    </lineage>
</organism>
<dbReference type="EMBL" id="RTJF01000006">
    <property type="protein sequence ID" value="MJL92660.1"/>
    <property type="molecule type" value="Genomic_DNA"/>
</dbReference>
<dbReference type="Proteomes" id="UP000514715">
    <property type="component" value="Chromosome"/>
</dbReference>
<accession>A0A0A1AD94</accession>
<dbReference type="AlphaFoldDB" id="A0A0A1AD94"/>
<keyword evidence="1" id="KW-0175">Coiled coil</keyword>
<reference evidence="6 7" key="2">
    <citation type="submission" date="2018-11" db="EMBL/GenBank/DDBJ databases">
        <title>Enterobacteriaceae from Patient.</title>
        <authorList>
            <person name="Shen C."/>
            <person name="Yang Y."/>
            <person name="Tian G."/>
        </authorList>
    </citation>
    <scope>NUCLEOTIDE SEQUENCE [LARGE SCALE GENOMIC DNA]</scope>
    <source>
        <strain evidence="6 7">GBGD28</strain>
    </source>
</reference>
<gene>
    <name evidence="3" type="ORF">DNX30_07770</name>
    <name evidence="6" type="ORF">EIA08_19815</name>
    <name evidence="4" type="ORF">G5603_20860</name>
    <name evidence="2" type="ORF">HLX92_13020</name>
    <name evidence="5" type="ORF">HVW04_13390</name>
</gene>
<dbReference type="RefSeq" id="WP_022646425.1">
    <property type="nucleotide sequence ID" value="NZ_AP017617.1"/>
</dbReference>
<dbReference type="EMBL" id="CP057975">
    <property type="protein sequence ID" value="QMP45793.1"/>
    <property type="molecule type" value="Genomic_DNA"/>
</dbReference>
<evidence type="ECO:0000313" key="5">
    <source>
        <dbReference type="EMBL" id="QMP45793.1"/>
    </source>
</evidence>
<proteinExistence type="predicted"/>
<reference evidence="4 8" key="3">
    <citation type="submission" date="2020-02" db="EMBL/GenBank/DDBJ databases">
        <title>WGS of Carbapenem-Resistant Enterobacteriaceae.</title>
        <authorList>
            <person name="Tokajian S."/>
            <person name="El Chaar M."/>
            <person name="El Khoury M."/>
        </authorList>
    </citation>
    <scope>NUCLEOTIDE SEQUENCE [LARGE SCALE GENOMIC DNA]</scope>
    <source>
        <strain evidence="4 8">ECM_75</strain>
    </source>
</reference>
<evidence type="ECO:0000313" key="10">
    <source>
        <dbReference type="Proteomes" id="UP000523197"/>
    </source>
</evidence>
<evidence type="ECO:0000313" key="4">
    <source>
        <dbReference type="EMBL" id="NGE90607.1"/>
    </source>
</evidence>
<dbReference type="Pfam" id="PF10897">
    <property type="entry name" value="DUF2713"/>
    <property type="match status" value="1"/>
</dbReference>
<dbReference type="EMBL" id="JABFNF010000009">
    <property type="protein sequence ID" value="MBA1887089.1"/>
    <property type="molecule type" value="Genomic_DNA"/>
</dbReference>
<evidence type="ECO:0000313" key="8">
    <source>
        <dbReference type="Proteomes" id="UP000472856"/>
    </source>
</evidence>
<evidence type="ECO:0000256" key="1">
    <source>
        <dbReference type="SAM" id="Coils"/>
    </source>
</evidence>
<reference evidence="5 9" key="5">
    <citation type="submission" date="2020-06" db="EMBL/GenBank/DDBJ databases">
        <title>REHAB project genomes.</title>
        <authorList>
            <person name="Shaw L.P."/>
        </authorList>
    </citation>
    <scope>NUCLEOTIDE SEQUENCE [LARGE SCALE GENOMIC DNA]</scope>
    <source>
        <strain evidence="5 9">RHB07-C04</strain>
    </source>
</reference>
<feature type="coiled-coil region" evidence="1">
    <location>
        <begin position="232"/>
        <end position="277"/>
    </location>
</feature>
<evidence type="ECO:0000313" key="3">
    <source>
        <dbReference type="EMBL" id="MJL92660.1"/>
    </source>
</evidence>
<protein>
    <submittedName>
        <fullName evidence="4">DUF2713 family protein</fullName>
    </submittedName>
</protein>
<evidence type="ECO:0000313" key="7">
    <source>
        <dbReference type="Proteomes" id="UP000271008"/>
    </source>
</evidence>
<evidence type="ECO:0000313" key="6">
    <source>
        <dbReference type="EMBL" id="RRD73549.1"/>
    </source>
</evidence>
<evidence type="ECO:0000313" key="9">
    <source>
        <dbReference type="Proteomes" id="UP000514715"/>
    </source>
</evidence>